<evidence type="ECO:0000313" key="9">
    <source>
        <dbReference type="EMBL" id="ASS74142.1"/>
    </source>
</evidence>
<keyword evidence="3" id="KW-1003">Cell membrane</keyword>
<feature type="domain" description="ABC transmembrane type-1" evidence="8">
    <location>
        <begin position="94"/>
        <end position="303"/>
    </location>
</feature>
<dbReference type="GO" id="GO:0071916">
    <property type="term" value="F:dipeptide transmembrane transporter activity"/>
    <property type="evidence" value="ECO:0007669"/>
    <property type="project" value="TreeGrafter"/>
</dbReference>
<evidence type="ECO:0000256" key="1">
    <source>
        <dbReference type="ARBA" id="ARBA00004651"/>
    </source>
</evidence>
<dbReference type="Pfam" id="PF19300">
    <property type="entry name" value="BPD_transp_1_N"/>
    <property type="match status" value="1"/>
</dbReference>
<dbReference type="RefSeq" id="WP_094235401.1">
    <property type="nucleotide sequence ID" value="NZ_CP022657.1"/>
</dbReference>
<dbReference type="Proteomes" id="UP000214688">
    <property type="component" value="Chromosome"/>
</dbReference>
<accession>A0A223CXV6</accession>
<keyword evidence="5 7" id="KW-1133">Transmembrane helix</keyword>
<evidence type="ECO:0000256" key="4">
    <source>
        <dbReference type="ARBA" id="ARBA00022692"/>
    </source>
</evidence>
<comment type="subcellular location">
    <subcellularLocation>
        <location evidence="1 7">Cell membrane</location>
        <topology evidence="1 7">Multi-pass membrane protein</topology>
    </subcellularLocation>
</comment>
<sequence length="318" mass="34530">MTFLVRRLLLAVPVILLVTIMVFSLLHLLPGDPATVILGQEATPEAIEAMRANLGLNDPIVVQYLKWLGGVLQGDLGRSLVDRTPVAELIWQRLPATLELTLGTFVIALLIAVPAGILSAVRPNSWVDYTSTFFALGGMSVPHFWLGMMFIVFFAVKLGWLPASGYVPFTENPLANLAAMIMPMLATGLRESAILMRMLRSALLEVMHADYIRTAYAKGHKESFVIFRHALKNALVPVVTTSGLIVAGLLGGLVITESIFSIPGFGKLIIESIYNRDFVTVQGAILVSALMVVVVNLLVDILYAVIDPRIKVGKGAEQ</sequence>
<gene>
    <name evidence="9" type="ORF">CIG75_03485</name>
</gene>
<evidence type="ECO:0000256" key="6">
    <source>
        <dbReference type="ARBA" id="ARBA00023136"/>
    </source>
</evidence>
<name>A0A223CXV6_9BACL</name>
<organism evidence="9 10">
    <name type="scientific">Tumebacillus algifaecis</name>
    <dbReference type="NCBI Taxonomy" id="1214604"/>
    <lineage>
        <taxon>Bacteria</taxon>
        <taxon>Bacillati</taxon>
        <taxon>Bacillota</taxon>
        <taxon>Bacilli</taxon>
        <taxon>Bacillales</taxon>
        <taxon>Alicyclobacillaceae</taxon>
        <taxon>Tumebacillus</taxon>
    </lineage>
</organism>
<evidence type="ECO:0000256" key="2">
    <source>
        <dbReference type="ARBA" id="ARBA00022448"/>
    </source>
</evidence>
<keyword evidence="10" id="KW-1185">Reference proteome</keyword>
<evidence type="ECO:0000313" key="10">
    <source>
        <dbReference type="Proteomes" id="UP000214688"/>
    </source>
</evidence>
<evidence type="ECO:0000256" key="5">
    <source>
        <dbReference type="ARBA" id="ARBA00022989"/>
    </source>
</evidence>
<dbReference type="PANTHER" id="PTHR43163:SF6">
    <property type="entry name" value="DIPEPTIDE TRANSPORT SYSTEM PERMEASE PROTEIN DPPB-RELATED"/>
    <property type="match status" value="1"/>
</dbReference>
<evidence type="ECO:0000256" key="7">
    <source>
        <dbReference type="RuleBase" id="RU363032"/>
    </source>
</evidence>
<dbReference type="OrthoDB" id="2803660at2"/>
<protein>
    <submittedName>
        <fullName evidence="9">Peptide ABC transporter</fullName>
    </submittedName>
</protein>
<keyword evidence="6 7" id="KW-0472">Membrane</keyword>
<dbReference type="CDD" id="cd06261">
    <property type="entry name" value="TM_PBP2"/>
    <property type="match status" value="1"/>
</dbReference>
<dbReference type="AlphaFoldDB" id="A0A223CXV6"/>
<evidence type="ECO:0000256" key="3">
    <source>
        <dbReference type="ARBA" id="ARBA00022475"/>
    </source>
</evidence>
<dbReference type="InterPro" id="IPR035906">
    <property type="entry name" value="MetI-like_sf"/>
</dbReference>
<evidence type="ECO:0000259" key="8">
    <source>
        <dbReference type="PROSITE" id="PS50928"/>
    </source>
</evidence>
<dbReference type="GO" id="GO:0005886">
    <property type="term" value="C:plasma membrane"/>
    <property type="evidence" value="ECO:0007669"/>
    <property type="project" value="UniProtKB-SubCell"/>
</dbReference>
<keyword evidence="4 7" id="KW-0812">Transmembrane</keyword>
<proteinExistence type="inferred from homology"/>
<dbReference type="KEGG" id="tab:CIG75_03485"/>
<comment type="similarity">
    <text evidence="7">Belongs to the binding-protein-dependent transport system permease family.</text>
</comment>
<dbReference type="Gene3D" id="1.10.3720.10">
    <property type="entry name" value="MetI-like"/>
    <property type="match status" value="1"/>
</dbReference>
<dbReference type="SUPFAM" id="SSF161098">
    <property type="entry name" value="MetI-like"/>
    <property type="match status" value="1"/>
</dbReference>
<feature type="transmembrane region" description="Helical" evidence="7">
    <location>
        <begin position="7"/>
        <end position="29"/>
    </location>
</feature>
<feature type="transmembrane region" description="Helical" evidence="7">
    <location>
        <begin position="234"/>
        <end position="255"/>
    </location>
</feature>
<feature type="transmembrane region" description="Helical" evidence="7">
    <location>
        <begin position="284"/>
        <end position="306"/>
    </location>
</feature>
<dbReference type="InterPro" id="IPR000515">
    <property type="entry name" value="MetI-like"/>
</dbReference>
<reference evidence="9 10" key="1">
    <citation type="journal article" date="2015" name="Int. J. Syst. Evol. Microbiol.">
        <title>Tumebacillus algifaecis sp. nov., isolated from decomposing algal scum.</title>
        <authorList>
            <person name="Wu Y.F."/>
            <person name="Zhang B."/>
            <person name="Xing P."/>
            <person name="Wu Q.L."/>
            <person name="Liu S.J."/>
        </authorList>
    </citation>
    <scope>NUCLEOTIDE SEQUENCE [LARGE SCALE GENOMIC DNA]</scope>
    <source>
        <strain evidence="9 10">THMBR28</strain>
    </source>
</reference>
<feature type="transmembrane region" description="Helical" evidence="7">
    <location>
        <begin position="174"/>
        <end position="190"/>
    </location>
</feature>
<dbReference type="Pfam" id="PF00528">
    <property type="entry name" value="BPD_transp_1"/>
    <property type="match status" value="1"/>
</dbReference>
<dbReference type="PROSITE" id="PS50928">
    <property type="entry name" value="ABC_TM1"/>
    <property type="match status" value="1"/>
</dbReference>
<dbReference type="PANTHER" id="PTHR43163">
    <property type="entry name" value="DIPEPTIDE TRANSPORT SYSTEM PERMEASE PROTEIN DPPB-RELATED"/>
    <property type="match status" value="1"/>
</dbReference>
<dbReference type="EMBL" id="CP022657">
    <property type="protein sequence ID" value="ASS74142.1"/>
    <property type="molecule type" value="Genomic_DNA"/>
</dbReference>
<keyword evidence="2 7" id="KW-0813">Transport</keyword>
<dbReference type="InterPro" id="IPR045621">
    <property type="entry name" value="BPD_transp_1_N"/>
</dbReference>
<feature type="transmembrane region" description="Helical" evidence="7">
    <location>
        <begin position="133"/>
        <end position="154"/>
    </location>
</feature>
<feature type="transmembrane region" description="Helical" evidence="7">
    <location>
        <begin position="100"/>
        <end position="121"/>
    </location>
</feature>